<keyword evidence="4" id="KW-0067">ATP-binding</keyword>
<dbReference type="InterPro" id="IPR004364">
    <property type="entry name" value="Aa-tRNA-synt_II"/>
</dbReference>
<protein>
    <submittedName>
        <fullName evidence="7">EF-P lysine aminoacylase GenX</fullName>
    </submittedName>
</protein>
<keyword evidence="3" id="KW-0547">Nucleotide-binding</keyword>
<dbReference type="AlphaFoldDB" id="A0A1D2QRY0"/>
<dbReference type="PROSITE" id="PS50862">
    <property type="entry name" value="AA_TRNA_LIGASE_II"/>
    <property type="match status" value="1"/>
</dbReference>
<comment type="subunit">
    <text evidence="1">Homodimer.</text>
</comment>
<dbReference type="GO" id="GO:0006430">
    <property type="term" value="P:lysyl-tRNA aminoacylation"/>
    <property type="evidence" value="ECO:0007669"/>
    <property type="project" value="InterPro"/>
</dbReference>
<evidence type="ECO:0000313" key="7">
    <source>
        <dbReference type="EMBL" id="ODS24294.1"/>
    </source>
</evidence>
<evidence type="ECO:0000256" key="2">
    <source>
        <dbReference type="ARBA" id="ARBA00022598"/>
    </source>
</evidence>
<evidence type="ECO:0000256" key="1">
    <source>
        <dbReference type="ARBA" id="ARBA00011738"/>
    </source>
</evidence>
<dbReference type="STRING" id="62101.AB835_04520"/>
<dbReference type="InterPro" id="IPR004525">
    <property type="entry name" value="EpmA"/>
</dbReference>
<organism evidence="7 8">
    <name type="scientific">Candidatus Endobugula sertula</name>
    <name type="common">Bugula neritina bacterial symbiont</name>
    <dbReference type="NCBI Taxonomy" id="62101"/>
    <lineage>
        <taxon>Bacteria</taxon>
        <taxon>Pseudomonadati</taxon>
        <taxon>Pseudomonadota</taxon>
        <taxon>Gammaproteobacteria</taxon>
        <taxon>Cellvibrionales</taxon>
        <taxon>Cellvibrionaceae</taxon>
        <taxon>Candidatus Endobugula</taxon>
    </lineage>
</organism>
<proteinExistence type="predicted"/>
<dbReference type="NCBIfam" id="NF006828">
    <property type="entry name" value="PRK09350.1"/>
    <property type="match status" value="1"/>
</dbReference>
<comment type="caution">
    <text evidence="7">The sequence shown here is derived from an EMBL/GenBank/DDBJ whole genome shotgun (WGS) entry which is preliminary data.</text>
</comment>
<comment type="catalytic activity">
    <reaction evidence="5">
        <text>D-beta-lysine + L-lysyl-[protein] + ATP = N(6)-((3R)-3,6-diaminohexanoyl)-L-lysyl-[protein] + AMP + diphosphate + H(+)</text>
        <dbReference type="Rhea" id="RHEA:83435"/>
        <dbReference type="Rhea" id="RHEA-COMP:9752"/>
        <dbReference type="Rhea" id="RHEA-COMP:20131"/>
        <dbReference type="ChEBI" id="CHEBI:15378"/>
        <dbReference type="ChEBI" id="CHEBI:29969"/>
        <dbReference type="ChEBI" id="CHEBI:30616"/>
        <dbReference type="ChEBI" id="CHEBI:33019"/>
        <dbReference type="ChEBI" id="CHEBI:84138"/>
        <dbReference type="ChEBI" id="CHEBI:156053"/>
        <dbReference type="ChEBI" id="CHEBI:456215"/>
    </reaction>
    <physiologicalReaction direction="left-to-right" evidence="5">
        <dbReference type="Rhea" id="RHEA:83436"/>
    </physiologicalReaction>
</comment>
<dbReference type="GO" id="GO:0004824">
    <property type="term" value="F:lysine-tRNA ligase activity"/>
    <property type="evidence" value="ECO:0007669"/>
    <property type="project" value="InterPro"/>
</dbReference>
<dbReference type="InterPro" id="IPR006195">
    <property type="entry name" value="aa-tRNA-synth_II"/>
</dbReference>
<sequence length="323" mass="37756">MTTTSLLKHPWKPSASLTTLQARARLYQMIRLFFSQRNVLEVDVPILSQAATVDPFIDSLSTLMMGDTYYLQTSPEFFMKRLLAAYQQDMYYLGKAFRQGEQGQRHAPEFTMLEWYRVGWDDRQLINEVKELIQHCLPEVSYQAFSYKELFQQQLSLDPHNVSVDELKKLAHHRLDTVLDSNDKNTWLDLLFSHCIEPQLPDALVCVFDFPESQAALARIEHNLGQQKVARRFEMYVNRMELVNGYWELRDANEQERRFKADVTYRRRYELPELPYDQALVSALNEGYFPECAGVALGIDRLLMCCLQTQNIQDVLSFPCQPC</sequence>
<feature type="domain" description="Aminoacyl-transfer RNA synthetases class-II family profile" evidence="6">
    <location>
        <begin position="23"/>
        <end position="319"/>
    </location>
</feature>
<dbReference type="GO" id="GO:0000049">
    <property type="term" value="F:tRNA binding"/>
    <property type="evidence" value="ECO:0007669"/>
    <property type="project" value="TreeGrafter"/>
</dbReference>
<accession>A0A1D2QRY0</accession>
<name>A0A1D2QRY0_9GAMM</name>
<gene>
    <name evidence="7" type="ORF">AB835_04520</name>
</gene>
<dbReference type="PANTHER" id="PTHR42918:SF6">
    <property type="entry name" value="ELONGATION FACTOR P--(R)-BETA-LYSINE LIGASE"/>
    <property type="match status" value="1"/>
</dbReference>
<dbReference type="NCBIfam" id="TIGR00462">
    <property type="entry name" value="genX"/>
    <property type="match status" value="1"/>
</dbReference>
<evidence type="ECO:0000313" key="8">
    <source>
        <dbReference type="Proteomes" id="UP000242502"/>
    </source>
</evidence>
<evidence type="ECO:0000256" key="3">
    <source>
        <dbReference type="ARBA" id="ARBA00022741"/>
    </source>
</evidence>
<dbReference type="GO" id="GO:0005829">
    <property type="term" value="C:cytosol"/>
    <property type="evidence" value="ECO:0007669"/>
    <property type="project" value="TreeGrafter"/>
</dbReference>
<evidence type="ECO:0000259" key="6">
    <source>
        <dbReference type="PROSITE" id="PS50862"/>
    </source>
</evidence>
<evidence type="ECO:0000256" key="5">
    <source>
        <dbReference type="ARBA" id="ARBA00052794"/>
    </source>
</evidence>
<dbReference type="InterPro" id="IPR045864">
    <property type="entry name" value="aa-tRNA-synth_II/BPL/LPL"/>
</dbReference>
<dbReference type="EMBL" id="MDLC01000011">
    <property type="protein sequence ID" value="ODS24294.1"/>
    <property type="molecule type" value="Genomic_DNA"/>
</dbReference>
<keyword evidence="2" id="KW-0436">Ligase</keyword>
<dbReference type="GO" id="GO:0005524">
    <property type="term" value="F:ATP binding"/>
    <property type="evidence" value="ECO:0007669"/>
    <property type="project" value="UniProtKB-KW"/>
</dbReference>
<dbReference type="Gene3D" id="3.30.930.10">
    <property type="entry name" value="Bira Bifunctional Protein, Domain 2"/>
    <property type="match status" value="1"/>
</dbReference>
<dbReference type="Pfam" id="PF00152">
    <property type="entry name" value="tRNA-synt_2"/>
    <property type="match status" value="1"/>
</dbReference>
<reference evidence="7 8" key="1">
    <citation type="journal article" date="2016" name="Appl. Environ. Microbiol.">
        <title>Lack of Overt Genome Reduction in the Bryostatin-Producing Bryozoan Symbiont "Candidatus Endobugula sertula".</title>
        <authorList>
            <person name="Miller I.J."/>
            <person name="Vanee N."/>
            <person name="Fong S.S."/>
            <person name="Lim-Fong G.E."/>
            <person name="Kwan J.C."/>
        </authorList>
    </citation>
    <scope>NUCLEOTIDE SEQUENCE [LARGE SCALE GENOMIC DNA]</scope>
    <source>
        <strain evidence="7">AB1-4</strain>
    </source>
</reference>
<dbReference type="PANTHER" id="PTHR42918">
    <property type="entry name" value="LYSYL-TRNA SYNTHETASE"/>
    <property type="match status" value="1"/>
</dbReference>
<dbReference type="FunFam" id="3.30.930.10:FF:000017">
    <property type="entry name" value="Elongation factor P--(R)-beta-lysine ligase"/>
    <property type="match status" value="1"/>
</dbReference>
<dbReference type="Proteomes" id="UP000242502">
    <property type="component" value="Unassembled WGS sequence"/>
</dbReference>
<evidence type="ECO:0000256" key="4">
    <source>
        <dbReference type="ARBA" id="ARBA00022840"/>
    </source>
</evidence>
<dbReference type="SUPFAM" id="SSF55681">
    <property type="entry name" value="Class II aaRS and biotin synthetases"/>
    <property type="match status" value="1"/>
</dbReference>